<sequence>MGERDEHPHILGDWDRVFDALADPARRYLIQYLHARETPVSLTELTAALAGRVLDIPPNQVDTRTKERTAVGVVEEHLPKLEAANLVSVSRETVTLTEHAEQLPLFTSTYRGVVRPREENEG</sequence>
<name>A0ABD5ZHX7_9EURY</name>
<dbReference type="SUPFAM" id="SSF46785">
    <property type="entry name" value="Winged helix' DNA-binding domain"/>
    <property type="match status" value="1"/>
</dbReference>
<dbReference type="Proteomes" id="UP001596481">
    <property type="component" value="Unassembled WGS sequence"/>
</dbReference>
<keyword evidence="3" id="KW-1185">Reference proteome</keyword>
<organism evidence="2 3">
    <name type="scientific">Haloferax namakaokahaiae</name>
    <dbReference type="NCBI Taxonomy" id="1748331"/>
    <lineage>
        <taxon>Archaea</taxon>
        <taxon>Methanobacteriati</taxon>
        <taxon>Methanobacteriota</taxon>
        <taxon>Stenosarchaea group</taxon>
        <taxon>Halobacteria</taxon>
        <taxon>Halobacteriales</taxon>
        <taxon>Haloferacaceae</taxon>
        <taxon>Haloferax</taxon>
    </lineage>
</organism>
<feature type="domain" description="DUF7344" evidence="1">
    <location>
        <begin position="18"/>
        <end position="95"/>
    </location>
</feature>
<dbReference type="AlphaFoldDB" id="A0ABD5ZHX7"/>
<reference evidence="2 3" key="1">
    <citation type="journal article" date="2019" name="Int. J. Syst. Evol. Microbiol.">
        <title>The Global Catalogue of Microorganisms (GCM) 10K type strain sequencing project: providing services to taxonomists for standard genome sequencing and annotation.</title>
        <authorList>
            <consortium name="The Broad Institute Genomics Platform"/>
            <consortium name="The Broad Institute Genome Sequencing Center for Infectious Disease"/>
            <person name="Wu L."/>
            <person name="Ma J."/>
        </authorList>
    </citation>
    <scope>NUCLEOTIDE SEQUENCE [LARGE SCALE GENOMIC DNA]</scope>
    <source>
        <strain evidence="2 3">DSM 29988</strain>
    </source>
</reference>
<evidence type="ECO:0000313" key="3">
    <source>
        <dbReference type="Proteomes" id="UP001596481"/>
    </source>
</evidence>
<dbReference type="Gene3D" id="1.10.10.10">
    <property type="entry name" value="Winged helix-like DNA-binding domain superfamily/Winged helix DNA-binding domain"/>
    <property type="match status" value="1"/>
</dbReference>
<evidence type="ECO:0000313" key="2">
    <source>
        <dbReference type="EMBL" id="MFC7204894.1"/>
    </source>
</evidence>
<accession>A0ABD5ZHX7</accession>
<dbReference type="InterPro" id="IPR036388">
    <property type="entry name" value="WH-like_DNA-bd_sf"/>
</dbReference>
<evidence type="ECO:0000259" key="1">
    <source>
        <dbReference type="Pfam" id="PF24035"/>
    </source>
</evidence>
<comment type="caution">
    <text evidence="2">The sequence shown here is derived from an EMBL/GenBank/DDBJ whole genome shotgun (WGS) entry which is preliminary data.</text>
</comment>
<gene>
    <name evidence="2" type="ORF">ACFQJC_15360</name>
</gene>
<dbReference type="InterPro" id="IPR055768">
    <property type="entry name" value="DUF7344"/>
</dbReference>
<dbReference type="Pfam" id="PF24035">
    <property type="entry name" value="DUF7344"/>
    <property type="match status" value="1"/>
</dbReference>
<dbReference type="InterPro" id="IPR036390">
    <property type="entry name" value="WH_DNA-bd_sf"/>
</dbReference>
<protein>
    <submittedName>
        <fullName evidence="2">Winged helix-turn-helix domain-containing protein</fullName>
    </submittedName>
</protein>
<proteinExistence type="predicted"/>
<dbReference type="RefSeq" id="WP_390224990.1">
    <property type="nucleotide sequence ID" value="NZ_JBHTAA010000005.1"/>
</dbReference>
<dbReference type="EMBL" id="JBHTAA010000005">
    <property type="protein sequence ID" value="MFC7204894.1"/>
    <property type="molecule type" value="Genomic_DNA"/>
</dbReference>